<name>A0ABM1ABB4_APLCA</name>
<protein>
    <submittedName>
        <fullName evidence="3">Uncharacterized protein LOC101860944</fullName>
    </submittedName>
</protein>
<reference evidence="3" key="1">
    <citation type="submission" date="2025-08" db="UniProtKB">
        <authorList>
            <consortium name="RefSeq"/>
        </authorList>
    </citation>
    <scope>IDENTIFICATION</scope>
</reference>
<keyword evidence="1" id="KW-0732">Signal</keyword>
<evidence type="ECO:0000313" key="3">
    <source>
        <dbReference type="RefSeq" id="XP_012944424.1"/>
    </source>
</evidence>
<dbReference type="PANTHER" id="PTHR31362">
    <property type="entry name" value="GLYCOSYLTRANSFERASE STELLO1-RELATED"/>
    <property type="match status" value="1"/>
</dbReference>
<keyword evidence="2" id="KW-1185">Reference proteome</keyword>
<feature type="signal peptide" evidence="1">
    <location>
        <begin position="1"/>
        <end position="26"/>
    </location>
</feature>
<evidence type="ECO:0000313" key="2">
    <source>
        <dbReference type="Proteomes" id="UP000694888"/>
    </source>
</evidence>
<dbReference type="GeneID" id="101860944"/>
<accession>A0ABM1ABB4</accession>
<dbReference type="Proteomes" id="UP000694888">
    <property type="component" value="Unplaced"/>
</dbReference>
<organism evidence="2 3">
    <name type="scientific">Aplysia californica</name>
    <name type="common">California sea hare</name>
    <dbReference type="NCBI Taxonomy" id="6500"/>
    <lineage>
        <taxon>Eukaryota</taxon>
        <taxon>Metazoa</taxon>
        <taxon>Spiralia</taxon>
        <taxon>Lophotrochozoa</taxon>
        <taxon>Mollusca</taxon>
        <taxon>Gastropoda</taxon>
        <taxon>Heterobranchia</taxon>
        <taxon>Euthyneura</taxon>
        <taxon>Tectipleura</taxon>
        <taxon>Aplysiida</taxon>
        <taxon>Aplysioidea</taxon>
        <taxon>Aplysiidae</taxon>
        <taxon>Aplysia</taxon>
    </lineage>
</organism>
<dbReference type="PANTHER" id="PTHR31362:SF0">
    <property type="entry name" value="EXOSTOSIN DOMAIN-CONTAINING PROTEIN-RELATED"/>
    <property type="match status" value="1"/>
</dbReference>
<dbReference type="RefSeq" id="XP_012944424.1">
    <property type="nucleotide sequence ID" value="XM_013088970.2"/>
</dbReference>
<dbReference type="InterPro" id="IPR005049">
    <property type="entry name" value="STL-like"/>
</dbReference>
<gene>
    <name evidence="3" type="primary">LOC101860944</name>
</gene>
<evidence type="ECO:0000256" key="1">
    <source>
        <dbReference type="SAM" id="SignalP"/>
    </source>
</evidence>
<proteinExistence type="predicted"/>
<feature type="chain" id="PRO_5046254343" evidence="1">
    <location>
        <begin position="27"/>
        <end position="759"/>
    </location>
</feature>
<sequence length="759" mass="88381">MKSKGSGALQLWLALWALTCCHVAYDIVTYRRQTRPTAPEQRAVRPTDKWIVVDSTRLDCVTVNWEPLSQDSNPWNVVVLVRQDHTAFGCHPPVCIEMSREFQTSNPRHLSLLWAFQSKEIKHLFAYAWVIARGATSILDVDCTLFYNSNVNTIVSNMLNLESNNPHLLYKSSPVFDPFYHFGYKSNDKLRQQFNFSAELLRNQSIYHLETPQRLYIKHGFSASCNQSVEGTVQKARGYVFNTPVSLGDGVFFHFSHGPTLFHKPAFWFLFRPPGMDSQQTALFRSLWLFSMRREFHMEMSVHDFNEDSLDKTRSPSYLQTYQEVNLKYVVKCVEHTRCPKEFQLHACVLRQLQNTLRCLSGLVTGNYPVEEYNMSYFLTWIENLASLGVNLTEDITDHSSRHSSSTPLTFSLLNQNTSSFTQSQQEKINKHVFQRMISICSNYSKKDSIPHSVLDWRNPRIDDIMLIVVLNYETVFGAVLHTEYIHRPVFKYIVYCGPALQHFVQFADDLGLTYLTYIEGLPKSWHYMYECLAHAMKLGAPVRGYLHIGDDVLLNAWNIQHLHRDRVWIPGGFMKLDIYETVEFREWVHWAKPYGRPALLNVFEHLKNASEENSTSTDTNPKTQYFRQFALRFLENYKQNIGLEYVLKRAIDFLYIPSRLMEDYSIASDLFRSYGCFIELAVPAIHLGIALKKDVIYVEAQSVWGENRLTPWKFYSAKGQVFLHPFKAMSDINRPETRTFFCNTFMDDYLRFLSPSSF</sequence>